<protein>
    <submittedName>
        <fullName evidence="1">Uncharacterized protein</fullName>
    </submittedName>
</protein>
<dbReference type="Proteomes" id="UP001060085">
    <property type="component" value="Linkage Group LG03"/>
</dbReference>
<keyword evidence="2" id="KW-1185">Reference proteome</keyword>
<sequence>MIGTTYKNGQKLESPDRRRTAGKTEHSWCKAVSGGTGITVLAFQLSKPVEISLLRNALHKLQNSHPILRSKLHYNTSKKSFSFITLSTPQVQIKTYDISSTSDLLVKRSNGSDQLMISPLQAIHEHEMNNNSWFNPSDFPIEGIDVFFASVYELPVDSKWIVALRFHTAVCDRTTAVSLLRELIEFAGREEDGGGDSEIDGKVCLGIEDMIPSGKRKKTIWAHGIDMLEYSVNSLFRIDNLKFKDIKRPRCSEFVRLQMSLNDTSQILAGCKSRGIKLCGVLSAAALIAAHSSKCNPESDDHHHRIKKYAVVTLIDCRTILDPPLTLHDFGFYHSAILNIHTMKQGSDKNLWELATITYDAVSNSKNNNKHFSDMADLNFLMCRAIENPNFTASSSLRTSLISVFEDPVFDNSNQIQEELGLDDYIGSGSVHGVGPSIGIFDTIRDGKLDCVCVYPSPLHSRAQMVDLVDEMKRVMIHAVNN</sequence>
<reference evidence="2" key="1">
    <citation type="journal article" date="2023" name="Nat. Plants">
        <title>Single-cell RNA sequencing provides a high-resolution roadmap for understanding the multicellular compartmentation of specialized metabolism.</title>
        <authorList>
            <person name="Sun S."/>
            <person name="Shen X."/>
            <person name="Li Y."/>
            <person name="Li Y."/>
            <person name="Wang S."/>
            <person name="Li R."/>
            <person name="Zhang H."/>
            <person name="Shen G."/>
            <person name="Guo B."/>
            <person name="Wei J."/>
            <person name="Xu J."/>
            <person name="St-Pierre B."/>
            <person name="Chen S."/>
            <person name="Sun C."/>
        </authorList>
    </citation>
    <scope>NUCLEOTIDE SEQUENCE [LARGE SCALE GENOMIC DNA]</scope>
</reference>
<dbReference type="EMBL" id="CM044703">
    <property type="protein sequence ID" value="KAI5674372.1"/>
    <property type="molecule type" value="Genomic_DNA"/>
</dbReference>
<accession>A0ACC0BP47</accession>
<evidence type="ECO:0000313" key="2">
    <source>
        <dbReference type="Proteomes" id="UP001060085"/>
    </source>
</evidence>
<comment type="caution">
    <text evidence="1">The sequence shown here is derived from an EMBL/GenBank/DDBJ whole genome shotgun (WGS) entry which is preliminary data.</text>
</comment>
<organism evidence="1 2">
    <name type="scientific">Catharanthus roseus</name>
    <name type="common">Madagascar periwinkle</name>
    <name type="synonym">Vinca rosea</name>
    <dbReference type="NCBI Taxonomy" id="4058"/>
    <lineage>
        <taxon>Eukaryota</taxon>
        <taxon>Viridiplantae</taxon>
        <taxon>Streptophyta</taxon>
        <taxon>Embryophyta</taxon>
        <taxon>Tracheophyta</taxon>
        <taxon>Spermatophyta</taxon>
        <taxon>Magnoliopsida</taxon>
        <taxon>eudicotyledons</taxon>
        <taxon>Gunneridae</taxon>
        <taxon>Pentapetalae</taxon>
        <taxon>asterids</taxon>
        <taxon>lamiids</taxon>
        <taxon>Gentianales</taxon>
        <taxon>Apocynaceae</taxon>
        <taxon>Rauvolfioideae</taxon>
        <taxon>Vinceae</taxon>
        <taxon>Catharanthinae</taxon>
        <taxon>Catharanthus</taxon>
    </lineage>
</organism>
<evidence type="ECO:0000313" key="1">
    <source>
        <dbReference type="EMBL" id="KAI5674372.1"/>
    </source>
</evidence>
<gene>
    <name evidence="1" type="ORF">M9H77_14736</name>
</gene>
<name>A0ACC0BP47_CATRO</name>
<proteinExistence type="predicted"/>